<evidence type="ECO:0000256" key="1">
    <source>
        <dbReference type="ARBA" id="ARBA00004651"/>
    </source>
</evidence>
<name>A0A5M6D738_9BACT</name>
<dbReference type="PANTHER" id="PTHR42770">
    <property type="entry name" value="AMINO ACID TRANSPORTER-RELATED"/>
    <property type="match status" value="1"/>
</dbReference>
<feature type="transmembrane region" description="Helical" evidence="6">
    <location>
        <begin position="233"/>
        <end position="255"/>
    </location>
</feature>
<evidence type="ECO:0000256" key="4">
    <source>
        <dbReference type="ARBA" id="ARBA00022989"/>
    </source>
</evidence>
<evidence type="ECO:0000313" key="8">
    <source>
        <dbReference type="Proteomes" id="UP000323426"/>
    </source>
</evidence>
<comment type="caution">
    <text evidence="7">The sequence shown here is derived from an EMBL/GenBank/DDBJ whole genome shotgun (WGS) entry which is preliminary data.</text>
</comment>
<keyword evidence="4 6" id="KW-1133">Transmembrane helix</keyword>
<evidence type="ECO:0000313" key="7">
    <source>
        <dbReference type="EMBL" id="KAA5541669.1"/>
    </source>
</evidence>
<reference evidence="7 8" key="1">
    <citation type="submission" date="2019-09" db="EMBL/GenBank/DDBJ databases">
        <title>Genome sequence and assembly of Adhaeribacter sp.</title>
        <authorList>
            <person name="Chhetri G."/>
        </authorList>
    </citation>
    <scope>NUCLEOTIDE SEQUENCE [LARGE SCALE GENOMIC DNA]</scope>
    <source>
        <strain evidence="7 8">DK36</strain>
    </source>
</reference>
<dbReference type="Gene3D" id="1.20.1740.10">
    <property type="entry name" value="Amino acid/polyamine transporter I"/>
    <property type="match status" value="1"/>
</dbReference>
<dbReference type="GO" id="GO:0022857">
    <property type="term" value="F:transmembrane transporter activity"/>
    <property type="evidence" value="ECO:0007669"/>
    <property type="project" value="InterPro"/>
</dbReference>
<sequence length="444" mass="47989">MQDTSSSFHTEEGLKREIGLWGLTSNIINVVIGSGIFVLPAVVSQGLGAAGILAYLFCGFLITIIMLCFAEVGSKVTMTGGAYAYIEAAFGKYFGFLTANLFIFGASLMATAAVANALADTLSYLMPVFGNKLFRAGFFIFMFSGLTIINVLGVKQGITLVKLTTIAKLTPLLLLIIWGTTEVSVQNLKWDRAPSINDFGTISLILFFAFQGAENGLSVSGEVKNPKKTIPNGIFLSLSVILLLYMAVQLVSQGILGDSFPDYKAAPLAEVAKRIIGPFGVTLMIIGASISMFGYLSGDLLNMPRVLFRSAKDGVIPIRPLALIHPKFATPYVSVISFTALGCFLAITGEFKQLAILSSSSVLLIYLGVALAVIKLRIKNKADPSSFQIYGGYTVPILAVVTIIWFLSNLTKSEMIGIFITPVVLSLLFYLLKYFKTRRSRIYV</sequence>
<dbReference type="Pfam" id="PF13520">
    <property type="entry name" value="AA_permease_2"/>
    <property type="match status" value="1"/>
</dbReference>
<protein>
    <submittedName>
        <fullName evidence="7">Amino acid permease</fullName>
    </submittedName>
</protein>
<feature type="transmembrane region" description="Helical" evidence="6">
    <location>
        <begin position="386"/>
        <end position="407"/>
    </location>
</feature>
<feature type="transmembrane region" description="Helical" evidence="6">
    <location>
        <begin position="328"/>
        <end position="348"/>
    </location>
</feature>
<feature type="transmembrane region" description="Helical" evidence="6">
    <location>
        <begin position="133"/>
        <end position="153"/>
    </location>
</feature>
<dbReference type="InterPro" id="IPR002293">
    <property type="entry name" value="AA/rel_permease1"/>
</dbReference>
<feature type="transmembrane region" description="Helical" evidence="6">
    <location>
        <begin position="413"/>
        <end position="432"/>
    </location>
</feature>
<keyword evidence="8" id="KW-1185">Reference proteome</keyword>
<proteinExistence type="predicted"/>
<dbReference type="Proteomes" id="UP000323426">
    <property type="component" value="Unassembled WGS sequence"/>
</dbReference>
<feature type="transmembrane region" description="Helical" evidence="6">
    <location>
        <begin position="49"/>
        <end position="72"/>
    </location>
</feature>
<gene>
    <name evidence="7" type="ORF">F0145_20065</name>
</gene>
<dbReference type="GO" id="GO:0005886">
    <property type="term" value="C:plasma membrane"/>
    <property type="evidence" value="ECO:0007669"/>
    <property type="project" value="UniProtKB-SubCell"/>
</dbReference>
<accession>A0A5M6D738</accession>
<organism evidence="7 8">
    <name type="scientific">Adhaeribacter rhizoryzae</name>
    <dbReference type="NCBI Taxonomy" id="2607907"/>
    <lineage>
        <taxon>Bacteria</taxon>
        <taxon>Pseudomonadati</taxon>
        <taxon>Bacteroidota</taxon>
        <taxon>Cytophagia</taxon>
        <taxon>Cytophagales</taxon>
        <taxon>Hymenobacteraceae</taxon>
        <taxon>Adhaeribacter</taxon>
    </lineage>
</organism>
<evidence type="ECO:0000256" key="3">
    <source>
        <dbReference type="ARBA" id="ARBA00022692"/>
    </source>
</evidence>
<feature type="transmembrane region" description="Helical" evidence="6">
    <location>
        <begin position="93"/>
        <end position="113"/>
    </location>
</feature>
<dbReference type="PIRSF" id="PIRSF006060">
    <property type="entry name" value="AA_transporter"/>
    <property type="match status" value="1"/>
</dbReference>
<dbReference type="PANTHER" id="PTHR42770:SF7">
    <property type="entry name" value="MEMBRANE PROTEIN"/>
    <property type="match status" value="1"/>
</dbReference>
<feature type="transmembrane region" description="Helical" evidence="6">
    <location>
        <begin position="275"/>
        <end position="296"/>
    </location>
</feature>
<keyword evidence="2" id="KW-1003">Cell membrane</keyword>
<feature type="transmembrane region" description="Helical" evidence="6">
    <location>
        <begin position="354"/>
        <end position="374"/>
    </location>
</feature>
<evidence type="ECO:0000256" key="5">
    <source>
        <dbReference type="ARBA" id="ARBA00023136"/>
    </source>
</evidence>
<dbReference type="InterPro" id="IPR050367">
    <property type="entry name" value="APC_superfamily"/>
</dbReference>
<evidence type="ECO:0000256" key="2">
    <source>
        <dbReference type="ARBA" id="ARBA00022475"/>
    </source>
</evidence>
<dbReference type="RefSeq" id="WP_150091288.1">
    <property type="nucleotide sequence ID" value="NZ_VWSF01000020.1"/>
</dbReference>
<dbReference type="EMBL" id="VWSF01000020">
    <property type="protein sequence ID" value="KAA5541669.1"/>
    <property type="molecule type" value="Genomic_DNA"/>
</dbReference>
<evidence type="ECO:0000256" key="6">
    <source>
        <dbReference type="SAM" id="Phobius"/>
    </source>
</evidence>
<comment type="subcellular location">
    <subcellularLocation>
        <location evidence="1">Cell membrane</location>
        <topology evidence="1">Multi-pass membrane protein</topology>
    </subcellularLocation>
</comment>
<feature type="transmembrane region" description="Helical" evidence="6">
    <location>
        <begin position="20"/>
        <end position="43"/>
    </location>
</feature>
<keyword evidence="5 6" id="KW-0472">Membrane</keyword>
<keyword evidence="3 6" id="KW-0812">Transmembrane</keyword>
<dbReference type="AlphaFoldDB" id="A0A5M6D738"/>